<dbReference type="RefSeq" id="WP_161925550.1">
    <property type="nucleotide sequence ID" value="NZ_BJOU01000001.1"/>
</dbReference>
<sequence>MKHVLQFALIAIAVAGSALAPASASATAPELDFAKYPAVNAKRYVSYNYDNNGRAFFRAGGYYCSIGQYPGRVACKGFVATAPAGTQGVLLNNSQGPWWITPGGLAAPNIDLVPNAHFRAPVLPVKRSINIYDVTCARPRTHVVSCTSRGRAFVISPKWHKFVGPADVRNPNPPADKLPKSLR</sequence>
<feature type="chain" id="PRO_5039591732" evidence="1">
    <location>
        <begin position="27"/>
        <end position="183"/>
    </location>
</feature>
<dbReference type="OrthoDB" id="4380409at2"/>
<organism evidence="2 3">
    <name type="scientific">Gordonia crocea</name>
    <dbReference type="NCBI Taxonomy" id="589162"/>
    <lineage>
        <taxon>Bacteria</taxon>
        <taxon>Bacillati</taxon>
        <taxon>Actinomycetota</taxon>
        <taxon>Actinomycetes</taxon>
        <taxon>Mycobacteriales</taxon>
        <taxon>Gordoniaceae</taxon>
        <taxon>Gordonia</taxon>
    </lineage>
</organism>
<protein>
    <submittedName>
        <fullName evidence="2">Uncharacterized protein</fullName>
    </submittedName>
</protein>
<dbReference type="EMBL" id="BJOU01000001">
    <property type="protein sequence ID" value="GED96017.1"/>
    <property type="molecule type" value="Genomic_DNA"/>
</dbReference>
<proteinExistence type="predicted"/>
<dbReference type="Proteomes" id="UP000444980">
    <property type="component" value="Unassembled WGS sequence"/>
</dbReference>
<gene>
    <name evidence="2" type="ORF">nbrc107697_00560</name>
</gene>
<evidence type="ECO:0000313" key="3">
    <source>
        <dbReference type="Proteomes" id="UP000444980"/>
    </source>
</evidence>
<feature type="signal peptide" evidence="1">
    <location>
        <begin position="1"/>
        <end position="26"/>
    </location>
</feature>
<keyword evidence="1" id="KW-0732">Signal</keyword>
<reference evidence="3" key="1">
    <citation type="submission" date="2019-06" db="EMBL/GenBank/DDBJ databases">
        <title>Gordonia isolated from sludge of a wastewater treatment plant.</title>
        <authorList>
            <person name="Tamura T."/>
            <person name="Aoyama K."/>
            <person name="Kang Y."/>
            <person name="Saito S."/>
            <person name="Akiyama N."/>
            <person name="Yazawa K."/>
            <person name="Gonoi T."/>
            <person name="Mikami Y."/>
        </authorList>
    </citation>
    <scope>NUCLEOTIDE SEQUENCE [LARGE SCALE GENOMIC DNA]</scope>
    <source>
        <strain evidence="3">NBRC 107697</strain>
    </source>
</reference>
<accession>A0A7M4BQ56</accession>
<name>A0A7M4BQ56_9ACTN</name>
<dbReference type="AlphaFoldDB" id="A0A7M4BQ56"/>
<comment type="caution">
    <text evidence="2">The sequence shown here is derived from an EMBL/GenBank/DDBJ whole genome shotgun (WGS) entry which is preliminary data.</text>
</comment>
<evidence type="ECO:0000256" key="1">
    <source>
        <dbReference type="SAM" id="SignalP"/>
    </source>
</evidence>
<keyword evidence="3" id="KW-1185">Reference proteome</keyword>
<evidence type="ECO:0000313" key="2">
    <source>
        <dbReference type="EMBL" id="GED96017.1"/>
    </source>
</evidence>